<dbReference type="Pfam" id="PF13095">
    <property type="entry name" value="FTA2"/>
    <property type="match status" value="1"/>
</dbReference>
<protein>
    <submittedName>
        <fullName evidence="1">Uncharacterized protein</fullName>
    </submittedName>
</protein>
<sequence>MTAAAAADLALLPPLPTIEGPKLEAFTGDIENHDYELLEFLGAGAHSAVMRMRIDNNVYVVKFFRTHWLDKPEFEMDPIEEHYLMDRTPNFNAAVDDPQPQAVMDALVDQVTSFFSECRVYGRLKELDREDLAIKAHGYLRLYLTPKFQKQWNDAIAVYFPNDRKAQQSHEADAILEHYDLTQPAYAIVKDWVKDHRSPDGDPLPNPVKKRLIKQIPKMLHDLHQLHKCGIVIRDLKEQQYYQGKIGDFSHAWTIPHILAPGNGLRPAWAWKSMAAWDLRCFQKQIIKPWIRVANRSQPPIKPPTLIAWRTVEHRYPTRSRQIVQEGPSLPLLKYDDNRNFDMIHDPPFDPADFNWKALEAKKKAQGVVSGRVVKRKTAGQATGGRGAKKAKTKIKIVVKPRPGANP</sequence>
<dbReference type="Proteomes" id="UP000746612">
    <property type="component" value="Unassembled WGS sequence"/>
</dbReference>
<name>A0A2H3HN72_GIBZA</name>
<dbReference type="InterPro" id="IPR017441">
    <property type="entry name" value="Protein_kinase_ATP_BS"/>
</dbReference>
<dbReference type="InterPro" id="IPR025213">
    <property type="entry name" value="Sim4_Fta2"/>
</dbReference>
<dbReference type="PROSITE" id="PS00107">
    <property type="entry name" value="PROTEIN_KINASE_ATP"/>
    <property type="match status" value="1"/>
</dbReference>
<evidence type="ECO:0000313" key="2">
    <source>
        <dbReference type="Proteomes" id="UP000746612"/>
    </source>
</evidence>
<organism evidence="1 2">
    <name type="scientific">Gibberella zeae</name>
    <name type="common">Wheat head blight fungus</name>
    <name type="synonym">Fusarium graminearum</name>
    <dbReference type="NCBI Taxonomy" id="5518"/>
    <lineage>
        <taxon>Eukaryota</taxon>
        <taxon>Fungi</taxon>
        <taxon>Dikarya</taxon>
        <taxon>Ascomycota</taxon>
        <taxon>Pezizomycotina</taxon>
        <taxon>Sordariomycetes</taxon>
        <taxon>Hypocreomycetidae</taxon>
        <taxon>Hypocreales</taxon>
        <taxon>Nectriaceae</taxon>
        <taxon>Fusarium</taxon>
    </lineage>
</organism>
<proteinExistence type="predicted"/>
<dbReference type="AlphaFoldDB" id="A0A2H3HN72"/>
<accession>A0A2H3HN72</accession>
<evidence type="ECO:0000313" key="1">
    <source>
        <dbReference type="EMBL" id="CAG1989254.1"/>
    </source>
</evidence>
<comment type="caution">
    <text evidence="1">The sequence shown here is derived from an EMBL/GenBank/DDBJ whole genome shotgun (WGS) entry which is preliminary data.</text>
</comment>
<dbReference type="SUPFAM" id="SSF56112">
    <property type="entry name" value="Protein kinase-like (PK-like)"/>
    <property type="match status" value="1"/>
</dbReference>
<gene>
    <name evidence="1" type="ORF">MDCFG202_LOCUS307061</name>
</gene>
<reference evidence="1" key="1">
    <citation type="submission" date="2021-03" db="EMBL/GenBank/DDBJ databases">
        <authorList>
            <person name="Alouane T."/>
            <person name="Langin T."/>
            <person name="Bonhomme L."/>
        </authorList>
    </citation>
    <scope>NUCLEOTIDE SEQUENCE</scope>
    <source>
        <strain evidence="1">MDC_Fg202</strain>
    </source>
</reference>
<dbReference type="EMBL" id="CAJPIJ010000146">
    <property type="protein sequence ID" value="CAG1989254.1"/>
    <property type="molecule type" value="Genomic_DNA"/>
</dbReference>
<dbReference type="GO" id="GO:0005524">
    <property type="term" value="F:ATP binding"/>
    <property type="evidence" value="ECO:0007669"/>
    <property type="project" value="UniProtKB-UniRule"/>
</dbReference>
<dbReference type="InterPro" id="IPR011009">
    <property type="entry name" value="Kinase-like_dom_sf"/>
</dbReference>